<accession>A0ACC2HHH7</accession>
<protein>
    <submittedName>
        <fullName evidence="1">Uncharacterized protein</fullName>
    </submittedName>
</protein>
<comment type="caution">
    <text evidence="1">The sequence shown here is derived from an EMBL/GenBank/DDBJ whole genome shotgun (WGS) entry which is preliminary data.</text>
</comment>
<evidence type="ECO:0000313" key="2">
    <source>
        <dbReference type="Proteomes" id="UP001157502"/>
    </source>
</evidence>
<proteinExistence type="predicted"/>
<sequence length="98" mass="10257">MTLALLPELTAGLRVNTGTETASMSQLFCVETRGTSAHLHTLLLASLFVLLTLHRPPTLTTTAASTTEHYRIAVTPPAPDGRSAACLNALFPCGPQGA</sequence>
<name>A0ACC2HHH7_DALPE</name>
<dbReference type="Proteomes" id="UP001157502">
    <property type="component" value="Chromosome 2"/>
</dbReference>
<dbReference type="EMBL" id="CM055729">
    <property type="protein sequence ID" value="KAJ8015207.1"/>
    <property type="molecule type" value="Genomic_DNA"/>
</dbReference>
<reference evidence="1" key="1">
    <citation type="submission" date="2021-05" db="EMBL/GenBank/DDBJ databases">
        <authorList>
            <person name="Pan Q."/>
            <person name="Jouanno E."/>
            <person name="Zahm M."/>
            <person name="Klopp C."/>
            <person name="Cabau C."/>
            <person name="Louis A."/>
            <person name="Berthelot C."/>
            <person name="Parey E."/>
            <person name="Roest Crollius H."/>
            <person name="Montfort J."/>
            <person name="Robinson-Rechavi M."/>
            <person name="Bouchez O."/>
            <person name="Lampietro C."/>
            <person name="Lopez Roques C."/>
            <person name="Donnadieu C."/>
            <person name="Postlethwait J."/>
            <person name="Bobe J."/>
            <person name="Dillon D."/>
            <person name="Chandos A."/>
            <person name="von Hippel F."/>
            <person name="Guiguen Y."/>
        </authorList>
    </citation>
    <scope>NUCLEOTIDE SEQUENCE</scope>
    <source>
        <strain evidence="1">YG-Jan2019</strain>
    </source>
</reference>
<evidence type="ECO:0000313" key="1">
    <source>
        <dbReference type="EMBL" id="KAJ8015207.1"/>
    </source>
</evidence>
<organism evidence="1 2">
    <name type="scientific">Dallia pectoralis</name>
    <name type="common">Alaska blackfish</name>
    <dbReference type="NCBI Taxonomy" id="75939"/>
    <lineage>
        <taxon>Eukaryota</taxon>
        <taxon>Metazoa</taxon>
        <taxon>Chordata</taxon>
        <taxon>Craniata</taxon>
        <taxon>Vertebrata</taxon>
        <taxon>Euteleostomi</taxon>
        <taxon>Actinopterygii</taxon>
        <taxon>Neopterygii</taxon>
        <taxon>Teleostei</taxon>
        <taxon>Protacanthopterygii</taxon>
        <taxon>Esociformes</taxon>
        <taxon>Umbridae</taxon>
        <taxon>Dallia</taxon>
    </lineage>
</organism>
<keyword evidence="2" id="KW-1185">Reference proteome</keyword>
<gene>
    <name evidence="1" type="ORF">DPEC_G00023740</name>
</gene>